<feature type="region of interest" description="Disordered" evidence="1">
    <location>
        <begin position="1245"/>
        <end position="1290"/>
    </location>
</feature>
<feature type="compositionally biased region" description="Low complexity" evidence="1">
    <location>
        <begin position="937"/>
        <end position="948"/>
    </location>
</feature>
<feature type="compositionally biased region" description="Polar residues" evidence="1">
    <location>
        <begin position="799"/>
        <end position="808"/>
    </location>
</feature>
<accession>A0A8H3B2Y7</accession>
<feature type="region of interest" description="Disordered" evidence="1">
    <location>
        <begin position="461"/>
        <end position="562"/>
    </location>
</feature>
<feature type="compositionally biased region" description="Basic and acidic residues" evidence="1">
    <location>
        <begin position="1055"/>
        <end position="1073"/>
    </location>
</feature>
<evidence type="ECO:0000313" key="3">
    <source>
        <dbReference type="Proteomes" id="UP000663831"/>
    </source>
</evidence>
<sequence>MAVQPAMNAVISALRSAAGNDKKHKATLNKIRDACKAVEADELSRSEMLERSVHLADVISESVMSLHKTRPQPTLAFCVAAVKWLFKTKLEPALENDDEEDAKEWEDVIFRGLMQPILSIVDSEDQGSGLIHLLSCFSDTGADLDVVGNVLYKEICGIMRSPWSQDFGGRFARSLALVLVCTCSSSSNKAMLLNPSIFGTDTLSKLIIDAKDYHYLDTLLELSFNMFSSQGGKMTRKTYADSIFSSRYALERLPDDISNELSSIHSVTNGGNSEKHVLDIMRTMSRAGIERQVFMTKDLSYCGTRFTQTPPSNVIVLDHKNLCIVFCDKNGENDVLAVETTAIKNVELVPQDTSRIIVELVVAESPLISSSREELAIPDNHIPGSPLKIQVSVASSDIFGIEAALAARDLAGVIKDDNALTRHSSLASTKISNAVLSVPLRKNRNPSNEQAEEMIRKYVNLPSSREASSPSPPPAERNKPATRAEQSGLLPPGAPPTPTMATRPIASPPVEKLRSESPFAPRPVDKPASRLPAPAPTDTTPVKPAGPATTRTKRTTAEKSQKAIKLAALAELESSELTDTDLGTPAERTGKQTTVKTPAEDAPALPTPPRTRARAQPAKAVAKTLVPATPTANTIPQASSPSDVPSPSPKPVKKRKLVEGDPFELPPLTSERPTKQKKTEAVDIPPNSQHIRPRNTAATRAKAKYGTISKRMRASSPVESIHSADTEEEEGPPRKKASTTTKGKKREDAQVKDMATTETQTRSKKNDKPDIPKRQTRAIAAKAKAKSVSTIKTMDAAQSKVSKLSASPTIEAEAAKTPMLPKKRGRPPKNKPTQQPAKLPGPPSEAADPIEQVSSQPEPRGNNATEEVQSTRIEAEPAPVALAPETTVATQEEVPEGTLVRPTHDSIKDDAFIDDDLLERLSQAANKALNPPIVDNRPTISPRRSPSPVKAPEIEMEEPEVDVDTVELPVQDLETHSVEGLFHQTRNTTPEPMESTKIHPVTKPPSARLEEPESTNTSIEASTEHPDVPQDSAPKSKNRLSVTQTSTKLQVTKDIPADSTRDRTSGDIIDTKKSAPLSTRPTRNTANRATHQEDPKPAPVVVHVEALPSTHQGRKPVVTVQTLDQHQPARIAERIHTENTQVTVAHIPVRQVETPPAKVRRTKFPPAFVSVDLADSDVEMEPPQAFASHQANLEPIRRPSVLTSRTTSTTRPGVNPQSHPAPAPPKVKHAAVTRVLFDIHTQLSPKSALASPQRRTLANGTRPSVSFLEPPVPISRRGSSGSSTEGARNQQTYRIDGEKLREGHSVHTGDAIIRITDIMAKMQETIVWNLGEKIQVINAEARSARAELTKSLIEELDKMKVESDFHHNVLHKFESAFASQAQAMLEGLGRVAEHNDRMSTGIENILTANARAGQRMTRNTLDFQVPELFDAFLTS</sequence>
<evidence type="ECO:0000256" key="1">
    <source>
        <dbReference type="SAM" id="MobiDB-lite"/>
    </source>
</evidence>
<feature type="compositionally biased region" description="Low complexity" evidence="1">
    <location>
        <begin position="777"/>
        <end position="792"/>
    </location>
</feature>
<feature type="compositionally biased region" description="Polar residues" evidence="1">
    <location>
        <begin position="1033"/>
        <end position="1050"/>
    </location>
</feature>
<dbReference type="Proteomes" id="UP000663831">
    <property type="component" value="Unassembled WGS sequence"/>
</dbReference>
<organism evidence="2 3">
    <name type="scientific">Rhizoctonia solani</name>
    <dbReference type="NCBI Taxonomy" id="456999"/>
    <lineage>
        <taxon>Eukaryota</taxon>
        <taxon>Fungi</taxon>
        <taxon>Dikarya</taxon>
        <taxon>Basidiomycota</taxon>
        <taxon>Agaricomycotina</taxon>
        <taxon>Agaricomycetes</taxon>
        <taxon>Cantharellales</taxon>
        <taxon>Ceratobasidiaceae</taxon>
        <taxon>Rhizoctonia</taxon>
    </lineage>
</organism>
<reference evidence="2" key="1">
    <citation type="submission" date="2021-01" db="EMBL/GenBank/DDBJ databases">
        <authorList>
            <person name="Kaushik A."/>
        </authorList>
    </citation>
    <scope>NUCLEOTIDE SEQUENCE</scope>
    <source>
        <strain evidence="2">AG3-1AP</strain>
    </source>
</reference>
<evidence type="ECO:0000313" key="2">
    <source>
        <dbReference type="EMBL" id="CAE6446546.1"/>
    </source>
</evidence>
<feature type="compositionally biased region" description="Basic and acidic residues" evidence="1">
    <location>
        <begin position="672"/>
        <end position="681"/>
    </location>
</feature>
<dbReference type="EMBL" id="CAJMWV010001803">
    <property type="protein sequence ID" value="CAE6446546.1"/>
    <property type="molecule type" value="Genomic_DNA"/>
</dbReference>
<protein>
    <submittedName>
        <fullName evidence="2">Uncharacterized protein</fullName>
    </submittedName>
</protein>
<feature type="region of interest" description="Disordered" evidence="1">
    <location>
        <begin position="1190"/>
        <end position="1226"/>
    </location>
</feature>
<feature type="compositionally biased region" description="Acidic residues" evidence="1">
    <location>
        <begin position="954"/>
        <end position="963"/>
    </location>
</feature>
<feature type="region of interest" description="Disordered" evidence="1">
    <location>
        <begin position="929"/>
        <end position="963"/>
    </location>
</feature>
<feature type="compositionally biased region" description="Polar residues" evidence="1">
    <location>
        <begin position="1253"/>
        <end position="1264"/>
    </location>
</feature>
<feature type="region of interest" description="Disordered" evidence="1">
    <location>
        <begin position="575"/>
        <end position="905"/>
    </location>
</feature>
<feature type="compositionally biased region" description="Low complexity" evidence="1">
    <location>
        <begin position="1079"/>
        <end position="1089"/>
    </location>
</feature>
<feature type="compositionally biased region" description="Basic and acidic residues" evidence="1">
    <location>
        <begin position="764"/>
        <end position="773"/>
    </location>
</feature>
<feature type="region of interest" description="Disordered" evidence="1">
    <location>
        <begin position="977"/>
        <end position="1094"/>
    </location>
</feature>
<comment type="caution">
    <text evidence="2">The sequence shown here is derived from an EMBL/GenBank/DDBJ whole genome shotgun (WGS) entry which is preliminary data.</text>
</comment>
<gene>
    <name evidence="2" type="ORF">RDB_LOCUS60525</name>
</gene>
<feature type="compositionally biased region" description="Low complexity" evidence="1">
    <location>
        <begin position="876"/>
        <end position="890"/>
    </location>
</feature>
<proteinExistence type="predicted"/>
<name>A0A8H3B2Y7_9AGAM</name>
<feature type="compositionally biased region" description="Polar residues" evidence="1">
    <location>
        <begin position="852"/>
        <end position="872"/>
    </location>
</feature>